<evidence type="ECO:0000259" key="4">
    <source>
        <dbReference type="Pfam" id="PF13610"/>
    </source>
</evidence>
<keyword evidence="1" id="KW-0815">Transposition</keyword>
<comment type="caution">
    <text evidence="5">The sequence shown here is derived from an EMBL/GenBank/DDBJ whole genome shotgun (WGS) entry which is preliminary data.</text>
</comment>
<gene>
    <name evidence="5" type="ORF">JMJ55_27810</name>
</gene>
<dbReference type="InterPro" id="IPR012337">
    <property type="entry name" value="RNaseH-like_sf"/>
</dbReference>
<keyword evidence="2" id="KW-0238">DNA-binding</keyword>
<evidence type="ECO:0000256" key="1">
    <source>
        <dbReference type="ARBA" id="ARBA00022578"/>
    </source>
</evidence>
<dbReference type="InterPro" id="IPR032874">
    <property type="entry name" value="DDE_dom"/>
</dbReference>
<sequence>MARRRRVASVRPDQSFKGRQFTAEVILWAVRWYLMFPVSYRDLELMLADRSVEIAHTTIFRWVQTYAREIEKRIRPHLRSSNGSWRVDETYVRVKGRWSYLYRAVDSRGQTIDFLLSAERDVEAAKCFFRKALGQPHTVNPRTITVDKNPAYPCAVEQMKEDGELWRRSRLRQCKYLNNIVEQDHRRVKRLVRPGLGFGSFHTARRTLAGYEAMAMIRKGQVRKVGGRDMRAQATFIAELF</sequence>
<dbReference type="EMBL" id="JAEUXJ010000027">
    <property type="protein sequence ID" value="MBL6459133.1"/>
    <property type="molecule type" value="Genomic_DNA"/>
</dbReference>
<dbReference type="Pfam" id="PF13610">
    <property type="entry name" value="DDE_Tnp_IS240"/>
    <property type="match status" value="1"/>
</dbReference>
<evidence type="ECO:0000256" key="2">
    <source>
        <dbReference type="ARBA" id="ARBA00023125"/>
    </source>
</evidence>
<evidence type="ECO:0000313" key="5">
    <source>
        <dbReference type="EMBL" id="MBL6459133.1"/>
    </source>
</evidence>
<dbReference type="SUPFAM" id="SSF53098">
    <property type="entry name" value="Ribonuclease H-like"/>
    <property type="match status" value="1"/>
</dbReference>
<protein>
    <submittedName>
        <fullName evidence="5">IS6 family transposase</fullName>
    </submittedName>
</protein>
<evidence type="ECO:0000313" key="6">
    <source>
        <dbReference type="Proteomes" id="UP000606490"/>
    </source>
</evidence>
<reference evidence="5 6" key="1">
    <citation type="submission" date="2021-01" db="EMBL/GenBank/DDBJ databases">
        <title>Belnapia mucosa sp. nov. and Belnapia arida sp. nov., isolated from the Tabernas Desert (Almeria, Spain).</title>
        <authorList>
            <person name="Molina-Menor E."/>
            <person name="Vidal-Verdu A."/>
            <person name="Calonge A."/>
            <person name="Satari L."/>
            <person name="Pereto Magraner J."/>
            <person name="Porcar Miralles M."/>
        </authorList>
    </citation>
    <scope>NUCLEOTIDE SEQUENCE [LARGE SCALE GENOMIC DNA]</scope>
    <source>
        <strain evidence="5 6">T6</strain>
    </source>
</reference>
<dbReference type="PANTHER" id="PTHR35528:SF3">
    <property type="entry name" value="BLL1675 PROTEIN"/>
    <property type="match status" value="1"/>
</dbReference>
<accession>A0ABS1VBV4</accession>
<dbReference type="PANTHER" id="PTHR35528">
    <property type="entry name" value="BLL1675 PROTEIN"/>
    <property type="match status" value="1"/>
</dbReference>
<name>A0ABS1VBV4_9PROT</name>
<keyword evidence="3" id="KW-0233">DNA recombination</keyword>
<organism evidence="5 6">
    <name type="scientific">Belnapia mucosa</name>
    <dbReference type="NCBI Taxonomy" id="2804532"/>
    <lineage>
        <taxon>Bacteria</taxon>
        <taxon>Pseudomonadati</taxon>
        <taxon>Pseudomonadota</taxon>
        <taxon>Alphaproteobacteria</taxon>
        <taxon>Acetobacterales</taxon>
        <taxon>Roseomonadaceae</taxon>
        <taxon>Belnapia</taxon>
    </lineage>
</organism>
<dbReference type="InterPro" id="IPR052183">
    <property type="entry name" value="IS_Transposase"/>
</dbReference>
<evidence type="ECO:0000256" key="3">
    <source>
        <dbReference type="ARBA" id="ARBA00023172"/>
    </source>
</evidence>
<feature type="domain" description="DDE" evidence="4">
    <location>
        <begin position="84"/>
        <end position="221"/>
    </location>
</feature>
<dbReference type="NCBIfam" id="NF033587">
    <property type="entry name" value="transpos_IS6"/>
    <property type="match status" value="1"/>
</dbReference>
<dbReference type="InterPro" id="IPR047930">
    <property type="entry name" value="Transpos_IS6"/>
</dbReference>
<proteinExistence type="predicted"/>
<dbReference type="Proteomes" id="UP000606490">
    <property type="component" value="Unassembled WGS sequence"/>
</dbReference>
<keyword evidence="6" id="KW-1185">Reference proteome</keyword>